<evidence type="ECO:0000259" key="8">
    <source>
        <dbReference type="PROSITE" id="PS50048"/>
    </source>
</evidence>
<dbReference type="PANTHER" id="PTHR46910">
    <property type="entry name" value="TRANSCRIPTION FACTOR PDR1"/>
    <property type="match status" value="1"/>
</dbReference>
<sequence>MGWLRQPKASQATLQVHFWHLAGEHTSRILCPLWLAEAQQRPLDSLMRCWECLTSRPALRLGKQSSWRECRVGHPANKTRLLSSLPSGGRQTFERPVLHCQSNQPMGTLLWPHRSPVEAKMHPAPATTDRRRSCRFCRSRKLRCSGASVCSACKDRQIECVYDQGGPKGRPRVSGARTTGRLVAGQPAPEPDMKQAPWTSPSSPSSSAAGQLFSPRLKSVADALSEVTAEIQEKLQGPRVDGMPWSQAGSPRQRPAKLGCRELILVLTQDIIDATVARFSGLDCLAFFANQSQFFRASLASSSPPGPSPALEPAPLAAYNGYRITQLLDVWFGAHPLSMALSKTLLLRDVRSNSYDPLLLAVVLGGGLLELGDTDTQVESEQLLHWASSRLQYISTAAADLSTAQALSLLAWHETCQGNIIKAMAYSIYANRTVTRLIMDTLTRSSRDVRQINGVDLVQIELEMMHILGWMTLALMVWYFTHLGIVDDSLPALAMMYEHPPMNKDASLVLRLDKAADNLSTLPHQWAWIQEIWTISHITSAAVHLNSIYPRQASGPTSPIAHPHHSWQSQLHEQLRNIQLYKVDIGNLCSEARAVLSRNVQIIEANMEDQVAQTWILTAYRTLLIHLLFPRMETIAITADLVQNLADCLAFFARSFTVLVHVSTTHALPQSSIQSCIRSYMAGLAACGSAIDAIFLISPKQLQCWEPEILQGLARLLEQATKLDTLFTDDTLLTDWRWRNVQNRFHRLSKYKTELQSVPAGWDGLPLPVRPAERQPSSSSLQPVAAAGVAETTEPTPTPIVPLYTAATELPYVPGYSIPVEPPTYEET</sequence>
<evidence type="ECO:0000256" key="5">
    <source>
        <dbReference type="ARBA" id="ARBA00023163"/>
    </source>
</evidence>
<keyword evidence="4" id="KW-0238">DNA-binding</keyword>
<accession>A0A401L0J5</accession>
<dbReference type="InterPro" id="IPR001138">
    <property type="entry name" value="Zn2Cys6_DnaBD"/>
</dbReference>
<dbReference type="GO" id="GO:0003677">
    <property type="term" value="F:DNA binding"/>
    <property type="evidence" value="ECO:0007669"/>
    <property type="project" value="UniProtKB-KW"/>
</dbReference>
<dbReference type="Gene3D" id="4.10.240.10">
    <property type="entry name" value="Zn(2)-C6 fungal-type DNA-binding domain"/>
    <property type="match status" value="1"/>
</dbReference>
<dbReference type="GO" id="GO:0008270">
    <property type="term" value="F:zinc ion binding"/>
    <property type="evidence" value="ECO:0007669"/>
    <property type="project" value="InterPro"/>
</dbReference>
<dbReference type="GO" id="GO:0000981">
    <property type="term" value="F:DNA-binding transcription factor activity, RNA polymerase II-specific"/>
    <property type="evidence" value="ECO:0007669"/>
    <property type="project" value="InterPro"/>
</dbReference>
<keyword evidence="5" id="KW-0804">Transcription</keyword>
<evidence type="ECO:0000256" key="4">
    <source>
        <dbReference type="ARBA" id="ARBA00023125"/>
    </source>
</evidence>
<keyword evidence="3" id="KW-0805">Transcription regulation</keyword>
<evidence type="ECO:0000313" key="9">
    <source>
        <dbReference type="EMBL" id="GCB25149.1"/>
    </source>
</evidence>
<evidence type="ECO:0000256" key="7">
    <source>
        <dbReference type="SAM" id="MobiDB-lite"/>
    </source>
</evidence>
<dbReference type="InterPro" id="IPR036864">
    <property type="entry name" value="Zn2-C6_fun-type_DNA-bd_sf"/>
</dbReference>
<dbReference type="PROSITE" id="PS00463">
    <property type="entry name" value="ZN2_CY6_FUNGAL_1"/>
    <property type="match status" value="1"/>
</dbReference>
<feature type="region of interest" description="Disordered" evidence="7">
    <location>
        <begin position="768"/>
        <end position="796"/>
    </location>
</feature>
<dbReference type="PANTHER" id="PTHR46910:SF3">
    <property type="entry name" value="HALOTOLERANCE PROTEIN 9-RELATED"/>
    <property type="match status" value="1"/>
</dbReference>
<evidence type="ECO:0000256" key="2">
    <source>
        <dbReference type="ARBA" id="ARBA00022723"/>
    </source>
</evidence>
<evidence type="ECO:0000256" key="3">
    <source>
        <dbReference type="ARBA" id="ARBA00023015"/>
    </source>
</evidence>
<dbReference type="EMBL" id="BDHI01000021">
    <property type="protein sequence ID" value="GCB25149.1"/>
    <property type="molecule type" value="Genomic_DNA"/>
</dbReference>
<dbReference type="GO" id="GO:0005634">
    <property type="term" value="C:nucleus"/>
    <property type="evidence" value="ECO:0007669"/>
    <property type="project" value="UniProtKB-SubCell"/>
</dbReference>
<feature type="domain" description="Zn(2)-C6 fungal-type" evidence="8">
    <location>
        <begin position="133"/>
        <end position="162"/>
    </location>
</feature>
<evidence type="ECO:0000313" key="10">
    <source>
        <dbReference type="Proteomes" id="UP000286921"/>
    </source>
</evidence>
<dbReference type="PROSITE" id="PS50048">
    <property type="entry name" value="ZN2_CY6_FUNGAL_2"/>
    <property type="match status" value="1"/>
</dbReference>
<dbReference type="AlphaFoldDB" id="A0A401L0J5"/>
<feature type="compositionally biased region" description="Low complexity" evidence="7">
    <location>
        <begin position="783"/>
        <end position="795"/>
    </location>
</feature>
<reference evidence="9 10" key="1">
    <citation type="submission" date="2016-09" db="EMBL/GenBank/DDBJ databases">
        <title>Aspergillus awamori IFM 58123T.</title>
        <authorList>
            <person name="Kusuya Y."/>
            <person name="Shimizu M."/>
            <person name="Takahashi H."/>
            <person name="Yaguchi T."/>
        </authorList>
    </citation>
    <scope>NUCLEOTIDE SEQUENCE [LARGE SCALE GENOMIC DNA]</scope>
    <source>
        <strain evidence="9 10">IFM 58123</strain>
    </source>
</reference>
<keyword evidence="10" id="KW-1185">Reference proteome</keyword>
<feature type="region of interest" description="Disordered" evidence="7">
    <location>
        <begin position="165"/>
        <end position="211"/>
    </location>
</feature>
<dbReference type="Pfam" id="PF00172">
    <property type="entry name" value="Zn_clus"/>
    <property type="match status" value="1"/>
</dbReference>
<dbReference type="SMART" id="SM00066">
    <property type="entry name" value="GAL4"/>
    <property type="match status" value="1"/>
</dbReference>
<dbReference type="STRING" id="105351.A0A401L0J5"/>
<name>A0A401L0J5_ASPAW</name>
<keyword evidence="6" id="KW-0539">Nucleus</keyword>
<keyword evidence="2" id="KW-0479">Metal-binding</keyword>
<evidence type="ECO:0000256" key="6">
    <source>
        <dbReference type="ARBA" id="ARBA00023242"/>
    </source>
</evidence>
<protein>
    <recommendedName>
        <fullName evidence="8">Zn(2)-C6 fungal-type domain-containing protein</fullName>
    </recommendedName>
</protein>
<dbReference type="Proteomes" id="UP000286921">
    <property type="component" value="Unassembled WGS sequence"/>
</dbReference>
<evidence type="ECO:0000256" key="1">
    <source>
        <dbReference type="ARBA" id="ARBA00004123"/>
    </source>
</evidence>
<gene>
    <name evidence="9" type="ORF">AAWM_08034</name>
</gene>
<comment type="caution">
    <text evidence="9">The sequence shown here is derived from an EMBL/GenBank/DDBJ whole genome shotgun (WGS) entry which is preliminary data.</text>
</comment>
<dbReference type="SUPFAM" id="SSF57701">
    <property type="entry name" value="Zn2/Cys6 DNA-binding domain"/>
    <property type="match status" value="1"/>
</dbReference>
<proteinExistence type="predicted"/>
<comment type="subcellular location">
    <subcellularLocation>
        <location evidence="1">Nucleus</location>
    </subcellularLocation>
</comment>
<organism evidence="9 10">
    <name type="scientific">Aspergillus awamori</name>
    <name type="common">Black koji mold</name>
    <dbReference type="NCBI Taxonomy" id="105351"/>
    <lineage>
        <taxon>Eukaryota</taxon>
        <taxon>Fungi</taxon>
        <taxon>Dikarya</taxon>
        <taxon>Ascomycota</taxon>
        <taxon>Pezizomycotina</taxon>
        <taxon>Eurotiomycetes</taxon>
        <taxon>Eurotiomycetidae</taxon>
        <taxon>Eurotiales</taxon>
        <taxon>Aspergillaceae</taxon>
        <taxon>Aspergillus</taxon>
    </lineage>
</organism>
<dbReference type="InterPro" id="IPR050987">
    <property type="entry name" value="AtrR-like"/>
</dbReference>